<proteinExistence type="predicted"/>
<evidence type="ECO:0000313" key="2">
    <source>
        <dbReference type="Proteomes" id="UP001142489"/>
    </source>
</evidence>
<organism evidence="1 2">
    <name type="scientific">Phrynocephalus forsythii</name>
    <dbReference type="NCBI Taxonomy" id="171643"/>
    <lineage>
        <taxon>Eukaryota</taxon>
        <taxon>Metazoa</taxon>
        <taxon>Chordata</taxon>
        <taxon>Craniata</taxon>
        <taxon>Vertebrata</taxon>
        <taxon>Euteleostomi</taxon>
        <taxon>Lepidosauria</taxon>
        <taxon>Squamata</taxon>
        <taxon>Bifurcata</taxon>
        <taxon>Unidentata</taxon>
        <taxon>Episquamata</taxon>
        <taxon>Toxicofera</taxon>
        <taxon>Iguania</taxon>
        <taxon>Acrodonta</taxon>
        <taxon>Agamidae</taxon>
        <taxon>Agaminae</taxon>
        <taxon>Phrynocephalus</taxon>
    </lineage>
</organism>
<dbReference type="EMBL" id="JAPFRF010000006">
    <property type="protein sequence ID" value="KAJ7329414.1"/>
    <property type="molecule type" value="Genomic_DNA"/>
</dbReference>
<dbReference type="AlphaFoldDB" id="A0A9Q0XW68"/>
<gene>
    <name evidence="1" type="ORF">JRQ81_015588</name>
</gene>
<dbReference type="Proteomes" id="UP001142489">
    <property type="component" value="Unassembled WGS sequence"/>
</dbReference>
<keyword evidence="2" id="KW-1185">Reference proteome</keyword>
<name>A0A9Q0XW68_9SAUR</name>
<sequence length="102" mass="11709">MPSPIKHRTGHGVRVNSTFFYLPSASSDLDLNNSYSNLWKNEKTIQYCSAHFTSYGSLGENQLKILTAWSLGWWQMMSTLMTACRIESEEHSRCHSVFGRFV</sequence>
<reference evidence="1" key="1">
    <citation type="journal article" date="2023" name="DNA Res.">
        <title>Chromosome-level genome assembly of Phrynocephalus forsythii using third-generation DNA sequencing and Hi-C analysis.</title>
        <authorList>
            <person name="Qi Y."/>
            <person name="Zhao W."/>
            <person name="Zhao Y."/>
            <person name="Niu C."/>
            <person name="Cao S."/>
            <person name="Zhang Y."/>
        </authorList>
    </citation>
    <scope>NUCLEOTIDE SEQUENCE</scope>
    <source>
        <tissue evidence="1">Muscle</tissue>
    </source>
</reference>
<protein>
    <submittedName>
        <fullName evidence="1">Uncharacterized protein</fullName>
    </submittedName>
</protein>
<evidence type="ECO:0000313" key="1">
    <source>
        <dbReference type="EMBL" id="KAJ7329414.1"/>
    </source>
</evidence>
<comment type="caution">
    <text evidence="1">The sequence shown here is derived from an EMBL/GenBank/DDBJ whole genome shotgun (WGS) entry which is preliminary data.</text>
</comment>
<accession>A0A9Q0XW68</accession>